<dbReference type="EMBL" id="ASHM01058062">
    <property type="protein sequence ID" value="PNX88909.1"/>
    <property type="molecule type" value="Genomic_DNA"/>
</dbReference>
<dbReference type="AlphaFoldDB" id="A0A2K3MDT4"/>
<reference evidence="1 2" key="2">
    <citation type="journal article" date="2017" name="Front. Plant Sci.">
        <title>Gene Classification and Mining of Molecular Markers Useful in Red Clover (Trifolium pratense) Breeding.</title>
        <authorList>
            <person name="Istvanek J."/>
            <person name="Dluhosova J."/>
            <person name="Dluhos P."/>
            <person name="Patkova L."/>
            <person name="Nedelnik J."/>
            <person name="Repkova J."/>
        </authorList>
    </citation>
    <scope>NUCLEOTIDE SEQUENCE [LARGE SCALE GENOMIC DNA]</scope>
    <source>
        <strain evidence="2">cv. Tatra</strain>
        <tissue evidence="1">Young leaves</tissue>
    </source>
</reference>
<dbReference type="PANTHER" id="PTHR34023">
    <property type="entry name" value="RNASE H DOMAIN-CONTAINING PROTEIN"/>
    <property type="match status" value="1"/>
</dbReference>
<accession>A0A2K3MDT4</accession>
<dbReference type="Proteomes" id="UP000236291">
    <property type="component" value="Unassembled WGS sequence"/>
</dbReference>
<organism evidence="1 2">
    <name type="scientific">Trifolium pratense</name>
    <name type="common">Red clover</name>
    <dbReference type="NCBI Taxonomy" id="57577"/>
    <lineage>
        <taxon>Eukaryota</taxon>
        <taxon>Viridiplantae</taxon>
        <taxon>Streptophyta</taxon>
        <taxon>Embryophyta</taxon>
        <taxon>Tracheophyta</taxon>
        <taxon>Spermatophyta</taxon>
        <taxon>Magnoliopsida</taxon>
        <taxon>eudicotyledons</taxon>
        <taxon>Gunneridae</taxon>
        <taxon>Pentapetalae</taxon>
        <taxon>rosids</taxon>
        <taxon>fabids</taxon>
        <taxon>Fabales</taxon>
        <taxon>Fabaceae</taxon>
        <taxon>Papilionoideae</taxon>
        <taxon>50 kb inversion clade</taxon>
        <taxon>NPAAA clade</taxon>
        <taxon>Hologalegina</taxon>
        <taxon>IRL clade</taxon>
        <taxon>Trifolieae</taxon>
        <taxon>Trifolium</taxon>
    </lineage>
</organism>
<sequence>GLRVYEQCPPSVSSLMLADVMGIIRRLLAMDWEVNICYSYRKANDCADALANLGCNHDPGLRVYEQCPPSVSSLMLADVMGIITPKIISL</sequence>
<feature type="non-terminal residue" evidence="1">
    <location>
        <position position="1"/>
    </location>
</feature>
<evidence type="ECO:0000313" key="2">
    <source>
        <dbReference type="Proteomes" id="UP000236291"/>
    </source>
</evidence>
<dbReference type="PANTHER" id="PTHR34023:SF4">
    <property type="entry name" value="RNASE H TYPE-1 DOMAIN-CONTAINING PROTEIN"/>
    <property type="match status" value="1"/>
</dbReference>
<comment type="caution">
    <text evidence="1">The sequence shown here is derived from an EMBL/GenBank/DDBJ whole genome shotgun (WGS) entry which is preliminary data.</text>
</comment>
<protein>
    <submittedName>
        <fullName evidence="1">Ribonuclease H</fullName>
    </submittedName>
</protein>
<reference evidence="1 2" key="1">
    <citation type="journal article" date="2014" name="Am. J. Bot.">
        <title>Genome assembly and annotation for red clover (Trifolium pratense; Fabaceae).</title>
        <authorList>
            <person name="Istvanek J."/>
            <person name="Jaros M."/>
            <person name="Krenek A."/>
            <person name="Repkova J."/>
        </authorList>
    </citation>
    <scope>NUCLEOTIDE SEQUENCE [LARGE SCALE GENOMIC DNA]</scope>
    <source>
        <strain evidence="2">cv. Tatra</strain>
        <tissue evidence="1">Young leaves</tissue>
    </source>
</reference>
<evidence type="ECO:0000313" key="1">
    <source>
        <dbReference type="EMBL" id="PNX88909.1"/>
    </source>
</evidence>
<proteinExistence type="predicted"/>
<name>A0A2K3MDT4_TRIPR</name>
<gene>
    <name evidence="1" type="ORF">L195_g045023</name>
</gene>